<evidence type="ECO:0000313" key="4">
    <source>
        <dbReference type="RefSeq" id="XP_056845687.1"/>
    </source>
</evidence>
<dbReference type="RefSeq" id="XP_056845686.1">
    <property type="nucleotide sequence ID" value="XM_056989706.1"/>
</dbReference>
<proteinExistence type="predicted"/>
<name>A0A9W3C2H0_RAPSA</name>
<dbReference type="Proteomes" id="UP000504610">
    <property type="component" value="Chromosome 6"/>
</dbReference>
<protein>
    <submittedName>
        <fullName evidence="3 4">Uncharacterized protein LOC108811913 isoform X3</fullName>
    </submittedName>
</protein>
<reference evidence="3 4" key="2">
    <citation type="submission" date="2025-04" db="UniProtKB">
        <authorList>
            <consortium name="RefSeq"/>
        </authorList>
    </citation>
    <scope>IDENTIFICATION</scope>
    <source>
        <tissue evidence="3 4">Leaf</tissue>
    </source>
</reference>
<organism evidence="2 4">
    <name type="scientific">Raphanus sativus</name>
    <name type="common">Radish</name>
    <name type="synonym">Raphanus raphanistrum var. sativus</name>
    <dbReference type="NCBI Taxonomy" id="3726"/>
    <lineage>
        <taxon>Eukaryota</taxon>
        <taxon>Viridiplantae</taxon>
        <taxon>Streptophyta</taxon>
        <taxon>Embryophyta</taxon>
        <taxon>Tracheophyta</taxon>
        <taxon>Spermatophyta</taxon>
        <taxon>Magnoliopsida</taxon>
        <taxon>eudicotyledons</taxon>
        <taxon>Gunneridae</taxon>
        <taxon>Pentapetalae</taxon>
        <taxon>rosids</taxon>
        <taxon>malvids</taxon>
        <taxon>Brassicales</taxon>
        <taxon>Brassicaceae</taxon>
        <taxon>Brassiceae</taxon>
        <taxon>Raphanus</taxon>
    </lineage>
</organism>
<keyword evidence="2" id="KW-1185">Reference proteome</keyword>
<evidence type="ECO:0000256" key="1">
    <source>
        <dbReference type="SAM" id="MobiDB-lite"/>
    </source>
</evidence>
<evidence type="ECO:0000313" key="3">
    <source>
        <dbReference type="RefSeq" id="XP_056845686.1"/>
    </source>
</evidence>
<accession>A0A9W3C2H0</accession>
<dbReference type="RefSeq" id="XP_056845687.1">
    <property type="nucleotide sequence ID" value="XM_056989707.1"/>
</dbReference>
<evidence type="ECO:0000313" key="2">
    <source>
        <dbReference type="Proteomes" id="UP000504610"/>
    </source>
</evidence>
<gene>
    <name evidence="3 4" type="primary">LOC108811913</name>
</gene>
<feature type="compositionally biased region" description="Basic residues" evidence="1">
    <location>
        <begin position="1"/>
        <end position="12"/>
    </location>
</feature>
<reference evidence="2" key="1">
    <citation type="journal article" date="2019" name="Database">
        <title>The radish genome database (RadishGD): an integrated information resource for radish genomics.</title>
        <authorList>
            <person name="Yu H.J."/>
            <person name="Baek S."/>
            <person name="Lee Y.J."/>
            <person name="Cho A."/>
            <person name="Mun J.H."/>
        </authorList>
    </citation>
    <scope>NUCLEOTIDE SEQUENCE [LARGE SCALE GENOMIC DNA]</scope>
    <source>
        <strain evidence="2">cv. WK10039</strain>
    </source>
</reference>
<dbReference type="GeneID" id="108811913"/>
<sequence length="272" mass="28861">MWPKGTRKRSRKAKDGAGADGAGASGAGDASAPNPSVVLSVPPTSRTGDVILTETQVNQTEVQLDGVDGQLNETGRQLEGAGSQLSAASGQLRDDQDGEAESSEIGHRADPNIMAGGRTGPGDQVTEPSMQEILAAIRLIGSQMVAMTQVLTPVVNSSVGQATQAQVKAPGAGGAGGRVLPVAEVIELDPPSGSAKKVDYLKVLEHISRLGTKHFAGSVDPMEADEWRDRLVRNFKSTRCPEEYQRDIAVHFLEGDAHNWWLALDKRTQWLH</sequence>
<feature type="region of interest" description="Disordered" evidence="1">
    <location>
        <begin position="1"/>
        <end position="49"/>
    </location>
</feature>
<feature type="region of interest" description="Disordered" evidence="1">
    <location>
        <begin position="78"/>
        <end position="126"/>
    </location>
</feature>
<dbReference type="AlphaFoldDB" id="A0A9W3C2H0"/>